<reference evidence="2 3" key="1">
    <citation type="journal article" date="2020" name="Nat. Food">
        <title>A phased Vanilla planifolia genome enables genetic improvement of flavour and production.</title>
        <authorList>
            <person name="Hasing T."/>
            <person name="Tang H."/>
            <person name="Brym M."/>
            <person name="Khazi F."/>
            <person name="Huang T."/>
            <person name="Chambers A.H."/>
        </authorList>
    </citation>
    <scope>NUCLEOTIDE SEQUENCE [LARGE SCALE GENOMIC DNA]</scope>
    <source>
        <tissue evidence="2">Leaf</tissue>
    </source>
</reference>
<organism evidence="2 3">
    <name type="scientific">Vanilla planifolia</name>
    <name type="common">Vanilla</name>
    <dbReference type="NCBI Taxonomy" id="51239"/>
    <lineage>
        <taxon>Eukaryota</taxon>
        <taxon>Viridiplantae</taxon>
        <taxon>Streptophyta</taxon>
        <taxon>Embryophyta</taxon>
        <taxon>Tracheophyta</taxon>
        <taxon>Spermatophyta</taxon>
        <taxon>Magnoliopsida</taxon>
        <taxon>Liliopsida</taxon>
        <taxon>Asparagales</taxon>
        <taxon>Orchidaceae</taxon>
        <taxon>Vanilloideae</taxon>
        <taxon>Vanilleae</taxon>
        <taxon>Vanilla</taxon>
    </lineage>
</organism>
<proteinExistence type="predicted"/>
<gene>
    <name evidence="2" type="ORF">HPP92_025993</name>
</gene>
<protein>
    <submittedName>
        <fullName evidence="2">Uncharacterized protein</fullName>
    </submittedName>
</protein>
<evidence type="ECO:0000313" key="3">
    <source>
        <dbReference type="Proteomes" id="UP000639772"/>
    </source>
</evidence>
<name>A0A835PKI3_VANPL</name>
<sequence length="143" mass="16699">MQVKEVKLGIKENKKRKPVYDRDLCVDTDPIKIPNLSRFNHSSRVLIQSLRHEVLQQRNWNTKILSILDDRERELAEKDKKRYKDSAMILENEISIPKDPISTPTKKEENEISIPNKKERSTTKVEALASPLENRSMPNQEPP</sequence>
<dbReference type="EMBL" id="JADCNM010000043">
    <property type="protein sequence ID" value="KAG0451902.1"/>
    <property type="molecule type" value="Genomic_DNA"/>
</dbReference>
<dbReference type="AlphaFoldDB" id="A0A835PKI3"/>
<evidence type="ECO:0000313" key="2">
    <source>
        <dbReference type="EMBL" id="KAG0451902.1"/>
    </source>
</evidence>
<evidence type="ECO:0000256" key="1">
    <source>
        <dbReference type="SAM" id="MobiDB-lite"/>
    </source>
</evidence>
<feature type="compositionally biased region" description="Basic and acidic residues" evidence="1">
    <location>
        <begin position="105"/>
        <end position="123"/>
    </location>
</feature>
<accession>A0A835PKI3</accession>
<feature type="region of interest" description="Disordered" evidence="1">
    <location>
        <begin position="97"/>
        <end position="143"/>
    </location>
</feature>
<comment type="caution">
    <text evidence="2">The sequence shown here is derived from an EMBL/GenBank/DDBJ whole genome shotgun (WGS) entry which is preliminary data.</text>
</comment>
<dbReference type="Proteomes" id="UP000639772">
    <property type="component" value="Unassembled WGS sequence"/>
</dbReference>